<sequence>MKKWTTIAIIFITIFAIVIGCQRRESTKEEVYKEFQKKIVTMSSYKCVAEIEASGNKSSHKYVFIHSYAKPDYYKLEVVEPQNLKGKIMEYKGDKIIISNPDIEDKIELPNTEDNRQYAFIGDFIKNYIQNEEVNIKLSNNSLILETTIPGDNEYFNKQILYVNKDTKDPEKMEILNAKGKTSFTVKYKEFECKK</sequence>
<accession>A0A1V1HXY3</accession>
<keyword evidence="2" id="KW-1185">Reference proteome</keyword>
<organism evidence="1 2">
    <name type="scientific">Romboutsia ilealis</name>
    <dbReference type="NCBI Taxonomy" id="1115758"/>
    <lineage>
        <taxon>Bacteria</taxon>
        <taxon>Bacillati</taxon>
        <taxon>Bacillota</taxon>
        <taxon>Clostridia</taxon>
        <taxon>Peptostreptococcales</taxon>
        <taxon>Peptostreptococcaceae</taxon>
        <taxon>Romboutsia</taxon>
    </lineage>
</organism>
<evidence type="ECO:0000313" key="1">
    <source>
        <dbReference type="EMBL" id="CED92828.1"/>
    </source>
</evidence>
<dbReference type="Gene3D" id="2.50.20.10">
    <property type="entry name" value="Lipoprotein localisation LolA/LolB/LppX"/>
    <property type="match status" value="1"/>
</dbReference>
<proteinExistence type="predicted"/>
<dbReference type="EMBL" id="LN555523">
    <property type="protein sequence ID" value="CED92828.1"/>
    <property type="molecule type" value="Genomic_DNA"/>
</dbReference>
<evidence type="ECO:0000313" key="2">
    <source>
        <dbReference type="Proteomes" id="UP000245622"/>
    </source>
</evidence>
<dbReference type="InterPro" id="IPR029046">
    <property type="entry name" value="LolA/LolB/LppX"/>
</dbReference>
<dbReference type="AlphaFoldDB" id="A0A1V1HXY3"/>
<dbReference type="RefSeq" id="WP_243633535.1">
    <property type="nucleotide sequence ID" value="NZ_CAJUCR010000010.1"/>
</dbReference>
<reference evidence="1 2" key="1">
    <citation type="submission" date="2014-04" db="EMBL/GenBank/DDBJ databases">
        <authorList>
            <person name="Hornung B.V."/>
        </authorList>
    </citation>
    <scope>NUCLEOTIDE SEQUENCE [LARGE SCALE GENOMIC DNA]</scope>
    <source>
        <strain evidence="1 2">CRIB</strain>
    </source>
</reference>
<dbReference type="NCBIfam" id="NF041286">
    <property type="entry name" value="lipo_GerS"/>
    <property type="match status" value="1"/>
</dbReference>
<dbReference type="KEGG" id="ril:CRIB_69"/>
<dbReference type="GeneID" id="82204251"/>
<gene>
    <name evidence="1" type="ORF">CRIB_69</name>
</gene>
<dbReference type="Proteomes" id="UP000245622">
    <property type="component" value="Chromosome 1"/>
</dbReference>
<keyword evidence="1" id="KW-0449">Lipoprotein</keyword>
<dbReference type="PROSITE" id="PS51257">
    <property type="entry name" value="PROKAR_LIPOPROTEIN"/>
    <property type="match status" value="1"/>
</dbReference>
<protein>
    <submittedName>
        <fullName evidence="1">Lipoprotein</fullName>
    </submittedName>
</protein>
<dbReference type="SUPFAM" id="SSF89392">
    <property type="entry name" value="Prokaryotic lipoproteins and lipoprotein localization factors"/>
    <property type="match status" value="1"/>
</dbReference>
<name>A0A1V1HXY3_9FIRM</name>